<feature type="region of interest" description="Disordered" evidence="7">
    <location>
        <begin position="1"/>
        <end position="34"/>
    </location>
</feature>
<protein>
    <submittedName>
        <fullName evidence="9">Clavaminate synthase-like protein</fullName>
    </submittedName>
</protein>
<sequence>MSSIADTPVPQQPNPISKGKEVGAKETPRFTSGFTAVGEEPTDYKYEHLKPFFPDVTWPTLREIPYSDKGLLGDPEYKDLFAEATDVFDYSPKIGTEIRGVNLKTLTDAQKNDLARFISPWRGIFPCVVKGMDEVHAVFYDKNTLDQRALYPPAHLWHADVTYEIQPPSYTLLIILKVPPNGAGGDTIWLSQYAAYDVLSAPMQEYLEGLTALHTSEEQAAGSRAADQKRSSYHRAPYGTHSSGHWLEESLCQSRFREADCRRAEDGERCYLENHTGTFGFWPHMHHLLRVTVHGEKPVLDPNSKSQEEDFDAKTGRIPVNKNGAWQPNYND</sequence>
<dbReference type="InterPro" id="IPR003819">
    <property type="entry name" value="TauD/TfdA-like"/>
</dbReference>
<evidence type="ECO:0000256" key="6">
    <source>
        <dbReference type="ARBA" id="ARBA00023004"/>
    </source>
</evidence>
<dbReference type="GO" id="GO:0016706">
    <property type="term" value="F:2-oxoglutarate-dependent dioxygenase activity"/>
    <property type="evidence" value="ECO:0007669"/>
    <property type="project" value="TreeGrafter"/>
</dbReference>
<evidence type="ECO:0000256" key="4">
    <source>
        <dbReference type="ARBA" id="ARBA00022964"/>
    </source>
</evidence>
<keyword evidence="10" id="KW-1185">Reference proteome</keyword>
<dbReference type="STRING" id="1336337.A0A3N4JFQ8"/>
<dbReference type="PANTHER" id="PTHR30468">
    <property type="entry name" value="ALPHA-KETOGLUTARATE-DEPENDENT SULFONATE DIOXYGENASE"/>
    <property type="match status" value="1"/>
</dbReference>
<dbReference type="OrthoDB" id="10257314at2759"/>
<dbReference type="Gene3D" id="3.60.130.10">
    <property type="entry name" value="Clavaminate synthase-like"/>
    <property type="match status" value="1"/>
</dbReference>
<dbReference type="AlphaFoldDB" id="A0A3N4JFQ8"/>
<dbReference type="GO" id="GO:0046872">
    <property type="term" value="F:metal ion binding"/>
    <property type="evidence" value="ECO:0007669"/>
    <property type="project" value="UniProtKB-KW"/>
</dbReference>
<evidence type="ECO:0000256" key="2">
    <source>
        <dbReference type="ARBA" id="ARBA00005896"/>
    </source>
</evidence>
<evidence type="ECO:0000313" key="9">
    <source>
        <dbReference type="EMBL" id="RPA97096.1"/>
    </source>
</evidence>
<evidence type="ECO:0000256" key="7">
    <source>
        <dbReference type="SAM" id="MobiDB-lite"/>
    </source>
</evidence>
<reference evidence="9 10" key="1">
    <citation type="journal article" date="2018" name="Nat. Ecol. Evol.">
        <title>Pezizomycetes genomes reveal the molecular basis of ectomycorrhizal truffle lifestyle.</title>
        <authorList>
            <person name="Murat C."/>
            <person name="Payen T."/>
            <person name="Noel B."/>
            <person name="Kuo A."/>
            <person name="Morin E."/>
            <person name="Chen J."/>
            <person name="Kohler A."/>
            <person name="Krizsan K."/>
            <person name="Balestrini R."/>
            <person name="Da Silva C."/>
            <person name="Montanini B."/>
            <person name="Hainaut M."/>
            <person name="Levati E."/>
            <person name="Barry K.W."/>
            <person name="Belfiori B."/>
            <person name="Cichocki N."/>
            <person name="Clum A."/>
            <person name="Dockter R.B."/>
            <person name="Fauchery L."/>
            <person name="Guy J."/>
            <person name="Iotti M."/>
            <person name="Le Tacon F."/>
            <person name="Lindquist E.A."/>
            <person name="Lipzen A."/>
            <person name="Malagnac F."/>
            <person name="Mello A."/>
            <person name="Molinier V."/>
            <person name="Miyauchi S."/>
            <person name="Poulain J."/>
            <person name="Riccioni C."/>
            <person name="Rubini A."/>
            <person name="Sitrit Y."/>
            <person name="Splivallo R."/>
            <person name="Traeger S."/>
            <person name="Wang M."/>
            <person name="Zifcakova L."/>
            <person name="Wipf D."/>
            <person name="Zambonelli A."/>
            <person name="Paolocci F."/>
            <person name="Nowrousian M."/>
            <person name="Ottonello S."/>
            <person name="Baldrian P."/>
            <person name="Spatafora J.W."/>
            <person name="Henrissat B."/>
            <person name="Nagy L.G."/>
            <person name="Aury J.M."/>
            <person name="Wincker P."/>
            <person name="Grigoriev I.V."/>
            <person name="Bonfante P."/>
            <person name="Martin F.M."/>
        </authorList>
    </citation>
    <scope>NUCLEOTIDE SEQUENCE [LARGE SCALE GENOMIC DNA]</scope>
    <source>
        <strain evidence="9 10">120613-1</strain>
    </source>
</reference>
<dbReference type="Pfam" id="PF02668">
    <property type="entry name" value="TauD"/>
    <property type="match status" value="1"/>
</dbReference>
<gene>
    <name evidence="9" type="ORF">L873DRAFT_1845061</name>
</gene>
<evidence type="ECO:0000256" key="3">
    <source>
        <dbReference type="ARBA" id="ARBA00022723"/>
    </source>
</evidence>
<evidence type="ECO:0000256" key="1">
    <source>
        <dbReference type="ARBA" id="ARBA00001954"/>
    </source>
</evidence>
<feature type="region of interest" description="Disordered" evidence="7">
    <location>
        <begin position="299"/>
        <end position="332"/>
    </location>
</feature>
<evidence type="ECO:0000313" key="10">
    <source>
        <dbReference type="Proteomes" id="UP000276215"/>
    </source>
</evidence>
<keyword evidence="5" id="KW-0560">Oxidoreductase</keyword>
<dbReference type="SUPFAM" id="SSF51197">
    <property type="entry name" value="Clavaminate synthase-like"/>
    <property type="match status" value="1"/>
</dbReference>
<keyword evidence="3" id="KW-0479">Metal-binding</keyword>
<dbReference type="PANTHER" id="PTHR30468:SF31">
    <property type="entry name" value="ALPHA-KETOGLUTARATE-DEPENDENT SULFONATE DIOXYGENASE-RELATED"/>
    <property type="match status" value="1"/>
</dbReference>
<dbReference type="Proteomes" id="UP000276215">
    <property type="component" value="Unassembled WGS sequence"/>
</dbReference>
<dbReference type="InterPro" id="IPR042098">
    <property type="entry name" value="TauD-like_sf"/>
</dbReference>
<evidence type="ECO:0000259" key="8">
    <source>
        <dbReference type="Pfam" id="PF02668"/>
    </source>
</evidence>
<accession>A0A3N4JFQ8</accession>
<keyword evidence="4" id="KW-0223">Dioxygenase</keyword>
<evidence type="ECO:0000256" key="5">
    <source>
        <dbReference type="ARBA" id="ARBA00023002"/>
    </source>
</evidence>
<dbReference type="EMBL" id="ML120408">
    <property type="protein sequence ID" value="RPA97096.1"/>
    <property type="molecule type" value="Genomic_DNA"/>
</dbReference>
<organism evidence="9 10">
    <name type="scientific">Choiromyces venosus 120613-1</name>
    <dbReference type="NCBI Taxonomy" id="1336337"/>
    <lineage>
        <taxon>Eukaryota</taxon>
        <taxon>Fungi</taxon>
        <taxon>Dikarya</taxon>
        <taxon>Ascomycota</taxon>
        <taxon>Pezizomycotina</taxon>
        <taxon>Pezizomycetes</taxon>
        <taxon>Pezizales</taxon>
        <taxon>Tuberaceae</taxon>
        <taxon>Choiromyces</taxon>
    </lineage>
</organism>
<dbReference type="GO" id="GO:0005737">
    <property type="term" value="C:cytoplasm"/>
    <property type="evidence" value="ECO:0007669"/>
    <property type="project" value="TreeGrafter"/>
</dbReference>
<feature type="compositionally biased region" description="Basic and acidic residues" evidence="7">
    <location>
        <begin position="18"/>
        <end position="28"/>
    </location>
</feature>
<feature type="region of interest" description="Disordered" evidence="7">
    <location>
        <begin position="218"/>
        <end position="238"/>
    </location>
</feature>
<dbReference type="InterPro" id="IPR051323">
    <property type="entry name" value="AtsK-like"/>
</dbReference>
<proteinExistence type="inferred from homology"/>
<name>A0A3N4JFQ8_9PEZI</name>
<comment type="similarity">
    <text evidence="2">Belongs to the TfdA dioxygenase family.</text>
</comment>
<keyword evidence="6" id="KW-0408">Iron</keyword>
<feature type="domain" description="TauD/TfdA-like" evidence="8">
    <location>
        <begin position="98"/>
        <end position="237"/>
    </location>
</feature>
<feature type="compositionally biased region" description="Basic and acidic residues" evidence="7">
    <location>
        <begin position="306"/>
        <end position="315"/>
    </location>
</feature>
<comment type="cofactor">
    <cofactor evidence="1">
        <name>Fe(2+)</name>
        <dbReference type="ChEBI" id="CHEBI:29033"/>
    </cofactor>
</comment>